<dbReference type="PRINTS" id="PR00385">
    <property type="entry name" value="P450"/>
</dbReference>
<dbReference type="PANTHER" id="PTHR24292:SF54">
    <property type="entry name" value="CYP9F3-RELATED"/>
    <property type="match status" value="1"/>
</dbReference>
<dbReference type="PROSITE" id="PS00086">
    <property type="entry name" value="CYTOCHROME_P450"/>
    <property type="match status" value="1"/>
</dbReference>
<evidence type="ECO:0000256" key="10">
    <source>
        <dbReference type="SAM" id="SignalP"/>
    </source>
</evidence>
<evidence type="ECO:0000256" key="3">
    <source>
        <dbReference type="ARBA" id="ARBA00022617"/>
    </source>
</evidence>
<evidence type="ECO:0000256" key="2">
    <source>
        <dbReference type="ARBA" id="ARBA00010617"/>
    </source>
</evidence>
<dbReference type="PRINTS" id="PR00463">
    <property type="entry name" value="EP450I"/>
</dbReference>
<dbReference type="GO" id="GO:0016705">
    <property type="term" value="F:oxidoreductase activity, acting on paired donors, with incorporation or reduction of molecular oxygen"/>
    <property type="evidence" value="ECO:0007669"/>
    <property type="project" value="InterPro"/>
</dbReference>
<keyword evidence="10" id="KW-0732">Signal</keyword>
<evidence type="ECO:0000256" key="5">
    <source>
        <dbReference type="ARBA" id="ARBA00023002"/>
    </source>
</evidence>
<dbReference type="GO" id="GO:0005506">
    <property type="term" value="F:iron ion binding"/>
    <property type="evidence" value="ECO:0007669"/>
    <property type="project" value="InterPro"/>
</dbReference>
<accession>A0A6B2L2R2</accession>
<name>A0A6B2L2R2_9EUKA</name>
<feature type="signal peptide" evidence="10">
    <location>
        <begin position="1"/>
        <end position="17"/>
    </location>
</feature>
<dbReference type="GO" id="GO:0020037">
    <property type="term" value="F:heme binding"/>
    <property type="evidence" value="ECO:0007669"/>
    <property type="project" value="InterPro"/>
</dbReference>
<keyword evidence="5 9" id="KW-0560">Oxidoreductase</keyword>
<evidence type="ECO:0000256" key="9">
    <source>
        <dbReference type="RuleBase" id="RU000461"/>
    </source>
</evidence>
<dbReference type="Gene3D" id="1.10.630.10">
    <property type="entry name" value="Cytochrome P450"/>
    <property type="match status" value="1"/>
</dbReference>
<comment type="similarity">
    <text evidence="2 9">Belongs to the cytochrome P450 family.</text>
</comment>
<evidence type="ECO:0000313" key="11">
    <source>
        <dbReference type="EMBL" id="NDV31272.1"/>
    </source>
</evidence>
<organism evidence="11">
    <name type="scientific">Arcella intermedia</name>
    <dbReference type="NCBI Taxonomy" id="1963864"/>
    <lineage>
        <taxon>Eukaryota</taxon>
        <taxon>Amoebozoa</taxon>
        <taxon>Tubulinea</taxon>
        <taxon>Elardia</taxon>
        <taxon>Arcellinida</taxon>
        <taxon>Sphaerothecina</taxon>
        <taxon>Arcellidae</taxon>
        <taxon>Arcella</taxon>
    </lineage>
</organism>
<dbReference type="SUPFAM" id="SSF48264">
    <property type="entry name" value="Cytochrome P450"/>
    <property type="match status" value="1"/>
</dbReference>
<evidence type="ECO:0000256" key="8">
    <source>
        <dbReference type="PIRSR" id="PIRSR602401-1"/>
    </source>
</evidence>
<comment type="cofactor">
    <cofactor evidence="1 8">
        <name>heme</name>
        <dbReference type="ChEBI" id="CHEBI:30413"/>
    </cofactor>
</comment>
<keyword evidence="6 8" id="KW-0408">Iron</keyword>
<dbReference type="Pfam" id="PF00067">
    <property type="entry name" value="p450"/>
    <property type="match status" value="1"/>
</dbReference>
<feature type="chain" id="PRO_5025611432" description="Cytochrome P450" evidence="10">
    <location>
        <begin position="18"/>
        <end position="474"/>
    </location>
</feature>
<evidence type="ECO:0000256" key="1">
    <source>
        <dbReference type="ARBA" id="ARBA00001971"/>
    </source>
</evidence>
<evidence type="ECO:0000256" key="4">
    <source>
        <dbReference type="ARBA" id="ARBA00022723"/>
    </source>
</evidence>
<dbReference type="InterPro" id="IPR001128">
    <property type="entry name" value="Cyt_P450"/>
</dbReference>
<keyword evidence="4 8" id="KW-0479">Metal-binding</keyword>
<reference evidence="11" key="1">
    <citation type="journal article" date="2020" name="J. Eukaryot. Microbiol.">
        <title>De novo Sequencing, Assembly and Annotation of the Transcriptome for the Free-Living Testate Amoeba Arcella intermedia.</title>
        <authorList>
            <person name="Ribeiro G.M."/>
            <person name="Porfirio-Sousa A.L."/>
            <person name="Maurer-Alcala X.X."/>
            <person name="Katz L.A."/>
            <person name="Lahr D.J.G."/>
        </authorList>
    </citation>
    <scope>NUCLEOTIDE SEQUENCE</scope>
</reference>
<keyword evidence="7 9" id="KW-0503">Monooxygenase</keyword>
<dbReference type="GO" id="GO:0004497">
    <property type="term" value="F:monooxygenase activity"/>
    <property type="evidence" value="ECO:0007669"/>
    <property type="project" value="UniProtKB-KW"/>
</dbReference>
<evidence type="ECO:0000256" key="7">
    <source>
        <dbReference type="ARBA" id="ARBA00023033"/>
    </source>
</evidence>
<dbReference type="InterPro" id="IPR002401">
    <property type="entry name" value="Cyt_P450_E_grp-I"/>
</dbReference>
<dbReference type="AlphaFoldDB" id="A0A6B2L2R2"/>
<keyword evidence="3 8" id="KW-0349">Heme</keyword>
<proteinExistence type="inferred from homology"/>
<dbReference type="InterPro" id="IPR050476">
    <property type="entry name" value="Insect_CytP450_Detox"/>
</dbReference>
<evidence type="ECO:0008006" key="12">
    <source>
        <dbReference type="Google" id="ProtNLM"/>
    </source>
</evidence>
<sequence length="474" mass="54974">MLLASVSLLVIYKVAPGVRKWWRAGPVPGVPFLSCFVHIKRLQQLLKEWMEEKKAFSGWYSMWLGFDFTLLTADPEVAQWVLKNSDLTKTGVVGVPKEFIHTFGKNLLMSNGEDWKRQRSVINSGFRSEAYKGYYPTFNEVIEKCLTKFHQLPEGCDLDISFYFSKFTLDLLGKSIFHYDFNTLDSDYNPYYDAYRTIITAGGQLNRLLVEAVPGWSHFPFLMPKRFKDSTQIMKQLFKRVIEDHKQGNYNDVLDALLQSQAVDHKLSETEMYSNIWIFFAAGHETTSNALSWAFAELADKQDLQERLYEHILDVFPSGTPSIESILDPPALLNGFIKENLRHHPPVTFIPIRRTARELLCGNQIIPAGSRVGVDVWAIHHNPNHWEDPNLFDPERFLPERRRGKHKFSFLPFGLGPRQCIGNEFSEIEQRLFLVKFMREFKVLPPLHHPKADLDKLPNFGESFPVYVRLQKRE</sequence>
<dbReference type="PANTHER" id="PTHR24292">
    <property type="entry name" value="CYTOCHROME P450"/>
    <property type="match status" value="1"/>
</dbReference>
<dbReference type="EMBL" id="GIBP01002303">
    <property type="protein sequence ID" value="NDV31272.1"/>
    <property type="molecule type" value="Transcribed_RNA"/>
</dbReference>
<dbReference type="InterPro" id="IPR017972">
    <property type="entry name" value="Cyt_P450_CS"/>
</dbReference>
<dbReference type="InterPro" id="IPR036396">
    <property type="entry name" value="Cyt_P450_sf"/>
</dbReference>
<evidence type="ECO:0000256" key="6">
    <source>
        <dbReference type="ARBA" id="ARBA00023004"/>
    </source>
</evidence>
<feature type="binding site" description="axial binding residue" evidence="8">
    <location>
        <position position="420"/>
    </location>
    <ligand>
        <name>heme</name>
        <dbReference type="ChEBI" id="CHEBI:30413"/>
    </ligand>
    <ligandPart>
        <name>Fe</name>
        <dbReference type="ChEBI" id="CHEBI:18248"/>
    </ligandPart>
</feature>
<protein>
    <recommendedName>
        <fullName evidence="12">Cytochrome P450</fullName>
    </recommendedName>
</protein>